<dbReference type="InterPro" id="IPR015870">
    <property type="entry name" value="UDP-acyl_N-AcGlcN_deAcase_N"/>
</dbReference>
<dbReference type="InterPro" id="IPR004463">
    <property type="entry name" value="UDP-acyl_GlcNac_deAcase"/>
</dbReference>
<feature type="binding site" evidence="12">
    <location>
        <position position="254"/>
    </location>
    <ligand>
        <name>Zn(2+)</name>
        <dbReference type="ChEBI" id="CHEBI:29105"/>
    </ligand>
</feature>
<evidence type="ECO:0000256" key="6">
    <source>
        <dbReference type="ARBA" id="ARBA00022556"/>
    </source>
</evidence>
<feature type="binding site" evidence="12">
    <location>
        <position position="91"/>
    </location>
    <ligand>
        <name>Zn(2+)</name>
        <dbReference type="ChEBI" id="CHEBI:29105"/>
    </ligand>
</feature>
<dbReference type="Pfam" id="PF03331">
    <property type="entry name" value="LpxC"/>
    <property type="match status" value="1"/>
</dbReference>
<name>A0A011PG20_ACCRE</name>
<dbReference type="UniPathway" id="UPA00359">
    <property type="reaction ID" value="UER00478"/>
</dbReference>
<dbReference type="PANTHER" id="PTHR33694">
    <property type="entry name" value="UDP-3-O-ACYL-N-ACETYLGLUCOSAMINE DEACETYLASE 1, MITOCHONDRIAL-RELATED"/>
    <property type="match status" value="1"/>
</dbReference>
<dbReference type="InterPro" id="IPR011334">
    <property type="entry name" value="UDP-acyl_GlcNac_deAcase_C"/>
</dbReference>
<evidence type="ECO:0000256" key="3">
    <source>
        <dbReference type="ARBA" id="ARBA00005002"/>
    </source>
</evidence>
<comment type="cofactor">
    <cofactor evidence="1 12">
        <name>Zn(2+)</name>
        <dbReference type="ChEBI" id="CHEBI:29105"/>
    </cofactor>
</comment>
<comment type="caution">
    <text evidence="13">The sequence shown here is derived from an EMBL/GenBank/DDBJ whole genome shotgun (WGS) entry which is preliminary data.</text>
</comment>
<feature type="active site" description="Proton donor" evidence="12">
    <location>
        <position position="281"/>
    </location>
</feature>
<evidence type="ECO:0000256" key="11">
    <source>
        <dbReference type="ARBA" id="ARBA00024535"/>
    </source>
</evidence>
<keyword evidence="14" id="KW-1185">Reference proteome</keyword>
<evidence type="ECO:0000256" key="1">
    <source>
        <dbReference type="ARBA" id="ARBA00001947"/>
    </source>
</evidence>
<keyword evidence="5 12" id="KW-0444">Lipid biosynthesis</keyword>
<keyword evidence="9 12" id="KW-0862">Zinc</keyword>
<keyword evidence="6 12" id="KW-0441">Lipid A biosynthesis</keyword>
<evidence type="ECO:0000256" key="4">
    <source>
        <dbReference type="ARBA" id="ARBA00012745"/>
    </source>
</evidence>
<comment type="pathway">
    <text evidence="3 12">Glycolipid biosynthesis; lipid IV(A) biosynthesis; lipid IV(A) from (3R)-3-hydroxytetradecanoyl-[acyl-carrier-protein] and UDP-N-acetyl-alpha-D-glucosamine: step 2/6.</text>
</comment>
<feature type="binding site" evidence="12">
    <location>
        <position position="258"/>
    </location>
    <ligand>
        <name>Zn(2+)</name>
        <dbReference type="ChEBI" id="CHEBI:29105"/>
    </ligand>
</feature>
<evidence type="ECO:0000256" key="2">
    <source>
        <dbReference type="ARBA" id="ARBA00002923"/>
    </source>
</evidence>
<gene>
    <name evidence="12 13" type="primary">lpxC</name>
    <name evidence="13" type="ORF">AW11_02981</name>
</gene>
<evidence type="ECO:0000256" key="9">
    <source>
        <dbReference type="ARBA" id="ARBA00022833"/>
    </source>
</evidence>
<organism evidence="13 14">
    <name type="scientific">Accumulibacter regalis</name>
    <dbReference type="NCBI Taxonomy" id="522306"/>
    <lineage>
        <taxon>Bacteria</taxon>
        <taxon>Pseudomonadati</taxon>
        <taxon>Pseudomonadota</taxon>
        <taxon>Betaproteobacteria</taxon>
        <taxon>Candidatus Accumulibacter</taxon>
    </lineage>
</organism>
<dbReference type="NCBIfam" id="TIGR00325">
    <property type="entry name" value="lpxC"/>
    <property type="match status" value="1"/>
</dbReference>
<evidence type="ECO:0000256" key="12">
    <source>
        <dbReference type="HAMAP-Rule" id="MF_00388"/>
    </source>
</evidence>
<dbReference type="GO" id="GO:0046872">
    <property type="term" value="F:metal ion binding"/>
    <property type="evidence" value="ECO:0007669"/>
    <property type="project" value="UniProtKB-KW"/>
</dbReference>
<dbReference type="Gene3D" id="3.30.1700.10">
    <property type="entry name" value="lpxc deacetylase, domain 2"/>
    <property type="match status" value="1"/>
</dbReference>
<evidence type="ECO:0000313" key="14">
    <source>
        <dbReference type="Proteomes" id="UP000022141"/>
    </source>
</evidence>
<dbReference type="Proteomes" id="UP000022141">
    <property type="component" value="Unassembled WGS sequence"/>
</dbReference>
<dbReference type="eggNOG" id="COG0774">
    <property type="taxonomic scope" value="Bacteria"/>
</dbReference>
<keyword evidence="10 12" id="KW-0443">Lipid metabolism</keyword>
<dbReference type="PANTHER" id="PTHR33694:SF1">
    <property type="entry name" value="UDP-3-O-ACYL-N-ACETYLGLUCOSAMINE DEACETYLASE 1, MITOCHONDRIAL-RELATED"/>
    <property type="match status" value="1"/>
</dbReference>
<keyword evidence="7 12" id="KW-0479">Metal-binding</keyword>
<evidence type="ECO:0000256" key="10">
    <source>
        <dbReference type="ARBA" id="ARBA00023098"/>
    </source>
</evidence>
<keyword evidence="8 12" id="KW-0378">Hydrolase</keyword>
<evidence type="ECO:0000256" key="5">
    <source>
        <dbReference type="ARBA" id="ARBA00022516"/>
    </source>
</evidence>
<reference evidence="13" key="1">
    <citation type="submission" date="2014-02" db="EMBL/GenBank/DDBJ databases">
        <title>Expanding our view of genomic diversity in Candidatus Accumulibacter clades.</title>
        <authorList>
            <person name="Skennerton C.T."/>
            <person name="Barr J.J."/>
            <person name="Slater F.R."/>
            <person name="Bond P.L."/>
            <person name="Tyson G.W."/>
        </authorList>
    </citation>
    <scope>NUCLEOTIDE SEQUENCE [LARGE SCALE GENOMIC DNA]</scope>
</reference>
<dbReference type="EMBL" id="JEMY01000043">
    <property type="protein sequence ID" value="EXI86531.1"/>
    <property type="molecule type" value="Genomic_DNA"/>
</dbReference>
<dbReference type="GO" id="GO:0009245">
    <property type="term" value="P:lipid A biosynthetic process"/>
    <property type="evidence" value="ECO:0007669"/>
    <property type="project" value="UniProtKB-UniRule"/>
</dbReference>
<dbReference type="STRING" id="1454004.AW11_02981"/>
<dbReference type="PATRIC" id="fig|1454004.3.peg.3074"/>
<dbReference type="HAMAP" id="MF_00388">
    <property type="entry name" value="LpxC"/>
    <property type="match status" value="1"/>
</dbReference>
<dbReference type="InterPro" id="IPR020568">
    <property type="entry name" value="Ribosomal_Su5_D2-typ_SF"/>
</dbReference>
<dbReference type="Gene3D" id="3.30.230.20">
    <property type="entry name" value="lpxc deacetylase, domain 1"/>
    <property type="match status" value="1"/>
</dbReference>
<dbReference type="EC" id="3.5.1.108" evidence="4 12"/>
<evidence type="ECO:0000256" key="7">
    <source>
        <dbReference type="ARBA" id="ARBA00022723"/>
    </source>
</evidence>
<dbReference type="AlphaFoldDB" id="A0A011PG20"/>
<protein>
    <recommendedName>
        <fullName evidence="4 12">UDP-3-O-acyl-N-acetylglucosamine deacetylase</fullName>
        <shortName evidence="12">UDP-3-O-acyl-GlcNAc deacetylase</shortName>
        <ecNumber evidence="4 12">3.5.1.108</ecNumber>
    </recommendedName>
    <alternativeName>
        <fullName evidence="12">UDP-3-O-[R-3-hydroxymyristoyl]-N-acetylglucosamine deacetylase</fullName>
    </alternativeName>
</protein>
<evidence type="ECO:0000256" key="8">
    <source>
        <dbReference type="ARBA" id="ARBA00022801"/>
    </source>
</evidence>
<evidence type="ECO:0000313" key="13">
    <source>
        <dbReference type="EMBL" id="EXI86531.1"/>
    </source>
</evidence>
<accession>A0A011PG20</accession>
<dbReference type="SUPFAM" id="SSF54211">
    <property type="entry name" value="Ribosomal protein S5 domain 2-like"/>
    <property type="match status" value="2"/>
</dbReference>
<dbReference type="GO" id="GO:0103117">
    <property type="term" value="F:UDP-3-O-acyl-N-acetylglucosamine deacetylase activity"/>
    <property type="evidence" value="ECO:0007669"/>
    <property type="project" value="UniProtKB-UniRule"/>
</dbReference>
<sequence>MLKCVDSTGFFKQMLKQRTLKSVIRAAGVGLHSGVKVNMCLRPAAPSTGIVFRRLDLDPVVDLPASAVLVGDTRMCSCLEVDGAKVGTIEHLMSAFAGLGIDNAFVDLDAAEVPILDGSASPFVFLIQSAGIEEQPVAKKFIRVKRPIEVRESDQSGEKWARFEPYDGFRLSFSIGFNHPAIDRTGQSVSIDFAENSYAREVARARTFGFMQEVEWLRENGLAQGGGLDNAVVLDEYRVLNAEGLRYSDEFVKHKVLDAIGDLYLLGSPLLASFVAHKSGHALNNALARRLLDSPEAWEYVSFEDRDLAPQSLSRWLALPAV</sequence>
<proteinExistence type="inferred from homology"/>
<comment type="function">
    <text evidence="2 12">Catalyzes the hydrolysis of UDP-3-O-myristoyl-N-acetylglucosamine to form UDP-3-O-myristoylglucosamine and acetate, the committed step in lipid A biosynthesis.</text>
</comment>
<comment type="similarity">
    <text evidence="12">Belongs to the LpxC family.</text>
</comment>
<dbReference type="GO" id="GO:0016020">
    <property type="term" value="C:membrane"/>
    <property type="evidence" value="ECO:0007669"/>
    <property type="project" value="GOC"/>
</dbReference>
<comment type="catalytic activity">
    <reaction evidence="11 12">
        <text>a UDP-3-O-[(3R)-3-hydroxyacyl]-N-acetyl-alpha-D-glucosamine + H2O = a UDP-3-O-[(3R)-3-hydroxyacyl]-alpha-D-glucosamine + acetate</text>
        <dbReference type="Rhea" id="RHEA:67816"/>
        <dbReference type="ChEBI" id="CHEBI:15377"/>
        <dbReference type="ChEBI" id="CHEBI:30089"/>
        <dbReference type="ChEBI" id="CHEBI:137740"/>
        <dbReference type="ChEBI" id="CHEBI:173225"/>
        <dbReference type="EC" id="3.5.1.108"/>
    </reaction>
</comment>